<keyword evidence="2" id="KW-0479">Metal-binding</keyword>
<dbReference type="InterPro" id="IPR013761">
    <property type="entry name" value="SAM/pointed_sf"/>
</dbReference>
<dbReference type="GeneID" id="107113363"/>
<feature type="compositionally biased region" description="Polar residues" evidence="8">
    <location>
        <begin position="212"/>
        <end position="223"/>
    </location>
</feature>
<evidence type="ECO:0000256" key="8">
    <source>
        <dbReference type="SAM" id="MobiDB-lite"/>
    </source>
</evidence>
<evidence type="ECO:0000313" key="13">
    <source>
        <dbReference type="RefSeq" id="XP_015270175.1"/>
    </source>
</evidence>
<dbReference type="SMART" id="SM00454">
    <property type="entry name" value="SAM"/>
    <property type="match status" value="1"/>
</dbReference>
<evidence type="ECO:0000313" key="11">
    <source>
        <dbReference type="Proteomes" id="UP000694871"/>
    </source>
</evidence>
<feature type="domain" description="FCS-type" evidence="10">
    <location>
        <begin position="130"/>
        <end position="164"/>
    </location>
</feature>
<evidence type="ECO:0000259" key="9">
    <source>
        <dbReference type="PROSITE" id="PS50105"/>
    </source>
</evidence>
<feature type="region of interest" description="Disordered" evidence="8">
    <location>
        <begin position="1"/>
        <end position="31"/>
    </location>
</feature>
<feature type="compositionally biased region" description="Pro residues" evidence="8">
    <location>
        <begin position="62"/>
        <end position="76"/>
    </location>
</feature>
<feature type="compositionally biased region" description="Low complexity" evidence="8">
    <location>
        <begin position="246"/>
        <end position="261"/>
    </location>
</feature>
<evidence type="ECO:0000256" key="1">
    <source>
        <dbReference type="ARBA" id="ARBA00004123"/>
    </source>
</evidence>
<evidence type="ECO:0000256" key="6">
    <source>
        <dbReference type="ARBA" id="ARBA00023242"/>
    </source>
</evidence>
<dbReference type="InterPro" id="IPR050548">
    <property type="entry name" value="PcG_chromatin_remod_factors"/>
</dbReference>
<dbReference type="InterPro" id="IPR038603">
    <property type="entry name" value="Znf_FCS_sf"/>
</dbReference>
<name>A0ABM1K8Y7_GEKJA</name>
<dbReference type="InterPro" id="IPR012313">
    <property type="entry name" value="Znf_FCS"/>
</dbReference>
<dbReference type="Pfam" id="PF21319">
    <property type="entry name" value="zf-FCS_1"/>
    <property type="match status" value="1"/>
</dbReference>
<evidence type="ECO:0000256" key="7">
    <source>
        <dbReference type="PROSITE-ProRule" id="PRU00367"/>
    </source>
</evidence>
<feature type="region of interest" description="Disordered" evidence="8">
    <location>
        <begin position="235"/>
        <end position="272"/>
    </location>
</feature>
<evidence type="ECO:0000256" key="3">
    <source>
        <dbReference type="ARBA" id="ARBA00022771"/>
    </source>
</evidence>
<feature type="compositionally biased region" description="Low complexity" evidence="8">
    <location>
        <begin position="107"/>
        <end position="117"/>
    </location>
</feature>
<keyword evidence="5" id="KW-0238">DNA-binding</keyword>
<evidence type="ECO:0000256" key="2">
    <source>
        <dbReference type="ARBA" id="ARBA00022723"/>
    </source>
</evidence>
<accession>A0ABM1K8Y7</accession>
<feature type="region of interest" description="Disordered" evidence="8">
    <location>
        <begin position="101"/>
        <end position="135"/>
    </location>
</feature>
<dbReference type="Pfam" id="PF00536">
    <property type="entry name" value="SAM_1"/>
    <property type="match status" value="1"/>
</dbReference>
<sequence>MTSGNGNSASTVAGTAPQNGENKPPQAVVKPQILTHVIEGFVIQEGAEPFPGKSHRGAGLPHKPPLGDPLTIPPRPSLSSCQVGRSSLLVGNLKKKYAQGLLAEKPQQQQDNTTTTDSEMEEPYLQESKEEGSPPKLKCELCGRLDFAYKFKRSKRFCSMACAKRYNVGCTKRVGLFHPDRSKLQKPSTPSHGRRRTCKSTLPPLSKETKKQAPSSLAPSSGAISVTGSLQLSHAQEDSSRCSDNSSYEEPLSPLSASSSASRRRQGERDIELPDMHVRDLVGIGHHFLPSEPTKWNVDDVYEFIRSLPGCQEIAEEFRAQEIDGQALLLLKEDHLMSAMNIKLGPALKIYARICMLKDS</sequence>
<dbReference type="PROSITE" id="PS50105">
    <property type="entry name" value="SAM_DOMAIN"/>
    <property type="match status" value="1"/>
</dbReference>
<dbReference type="Pfam" id="PF16616">
    <property type="entry name" value="PHC2_SAM_assoc"/>
    <property type="match status" value="1"/>
</dbReference>
<keyword evidence="4" id="KW-0862">Zinc</keyword>
<dbReference type="RefSeq" id="XP_015270175.1">
    <property type="nucleotide sequence ID" value="XM_015414689.1"/>
</dbReference>
<feature type="region of interest" description="Disordered" evidence="8">
    <location>
        <begin position="47"/>
        <end position="79"/>
    </location>
</feature>
<evidence type="ECO:0000259" key="10">
    <source>
        <dbReference type="PROSITE" id="PS51024"/>
    </source>
</evidence>
<feature type="region of interest" description="Disordered" evidence="8">
    <location>
        <begin position="180"/>
        <end position="223"/>
    </location>
</feature>
<dbReference type="InterPro" id="IPR001660">
    <property type="entry name" value="SAM"/>
</dbReference>
<keyword evidence="6" id="KW-0539">Nucleus</keyword>
<dbReference type="Gene3D" id="3.30.60.160">
    <property type="match status" value="1"/>
</dbReference>
<comment type="subcellular location">
    <subcellularLocation>
        <location evidence="1">Nucleus</location>
    </subcellularLocation>
</comment>
<dbReference type="SUPFAM" id="SSF47769">
    <property type="entry name" value="SAM/Pointed domain"/>
    <property type="match status" value="1"/>
</dbReference>
<feature type="domain" description="SAM" evidence="9">
    <location>
        <begin position="296"/>
        <end position="360"/>
    </location>
</feature>
<proteinExistence type="predicted"/>
<gene>
    <name evidence="12 13" type="primary">LOC107113363</name>
</gene>
<dbReference type="PROSITE" id="PS51024">
    <property type="entry name" value="ZF_FCS"/>
    <property type="match status" value="1"/>
</dbReference>
<dbReference type="Proteomes" id="UP000694871">
    <property type="component" value="Unplaced"/>
</dbReference>
<dbReference type="RefSeq" id="XP_015270174.1">
    <property type="nucleotide sequence ID" value="XM_015414688.1"/>
</dbReference>
<feature type="compositionally biased region" description="Polar residues" evidence="8">
    <location>
        <begin position="1"/>
        <end position="21"/>
    </location>
</feature>
<evidence type="ECO:0000313" key="12">
    <source>
        <dbReference type="RefSeq" id="XP_015270174.1"/>
    </source>
</evidence>
<dbReference type="Gene3D" id="1.10.150.50">
    <property type="entry name" value="Transcription Factor, Ets-1"/>
    <property type="match status" value="1"/>
</dbReference>
<reference evidence="12 13" key="1">
    <citation type="submission" date="2025-05" db="UniProtKB">
        <authorList>
            <consortium name="RefSeq"/>
        </authorList>
    </citation>
    <scope>IDENTIFICATION</scope>
</reference>
<evidence type="ECO:0000256" key="5">
    <source>
        <dbReference type="ARBA" id="ARBA00023125"/>
    </source>
</evidence>
<protein>
    <submittedName>
        <fullName evidence="12 13">Polyhomeotic-like protein 2 isoform X1</fullName>
    </submittedName>
</protein>
<dbReference type="PANTHER" id="PTHR12247">
    <property type="entry name" value="POLYCOMB GROUP PROTEIN"/>
    <property type="match status" value="1"/>
</dbReference>
<dbReference type="CDD" id="cd09577">
    <property type="entry name" value="SAM_Ph1_2_3"/>
    <property type="match status" value="1"/>
</dbReference>
<keyword evidence="11" id="KW-1185">Reference proteome</keyword>
<dbReference type="PANTHER" id="PTHR12247:SF86">
    <property type="entry name" value="POLYHOMEOTIC-LIKE PROTEIN 2"/>
    <property type="match status" value="1"/>
</dbReference>
<keyword evidence="3 7" id="KW-0863">Zinc-finger</keyword>
<organism evidence="11 12">
    <name type="scientific">Gekko japonicus</name>
    <name type="common">Schlegel's Japanese gecko</name>
    <dbReference type="NCBI Taxonomy" id="146911"/>
    <lineage>
        <taxon>Eukaryota</taxon>
        <taxon>Metazoa</taxon>
        <taxon>Chordata</taxon>
        <taxon>Craniata</taxon>
        <taxon>Vertebrata</taxon>
        <taxon>Euteleostomi</taxon>
        <taxon>Lepidosauria</taxon>
        <taxon>Squamata</taxon>
        <taxon>Bifurcata</taxon>
        <taxon>Gekkota</taxon>
        <taxon>Gekkonidae</taxon>
        <taxon>Gekkoninae</taxon>
        <taxon>Gekko</taxon>
    </lineage>
</organism>
<evidence type="ECO:0000256" key="4">
    <source>
        <dbReference type="ARBA" id="ARBA00022833"/>
    </source>
</evidence>